<evidence type="ECO:0000256" key="4">
    <source>
        <dbReference type="SAM" id="MobiDB-lite"/>
    </source>
</evidence>
<protein>
    <recommendedName>
        <fullName evidence="7">Filament-like plant protein 4</fullName>
    </recommendedName>
</protein>
<feature type="compositionally biased region" description="Low complexity" evidence="4">
    <location>
        <begin position="759"/>
        <end position="768"/>
    </location>
</feature>
<dbReference type="PANTHER" id="PTHR31580:SF4">
    <property type="entry name" value="FILAMENT-LIKE PLANT PROTEIN 6"/>
    <property type="match status" value="1"/>
</dbReference>
<gene>
    <name evidence="5" type="ORF">Cni_G16044</name>
</gene>
<keyword evidence="6" id="KW-1185">Reference proteome</keyword>
<proteinExistence type="inferred from homology"/>
<dbReference type="EMBL" id="CP136894">
    <property type="protein sequence ID" value="WOL07304.1"/>
    <property type="molecule type" value="Genomic_DNA"/>
</dbReference>
<feature type="coiled-coil region" evidence="3">
    <location>
        <begin position="158"/>
        <end position="234"/>
    </location>
</feature>
<feature type="compositionally biased region" description="Basic and acidic residues" evidence="4">
    <location>
        <begin position="886"/>
        <end position="911"/>
    </location>
</feature>
<dbReference type="Proteomes" id="UP001327560">
    <property type="component" value="Chromosome 5"/>
</dbReference>
<dbReference type="AlphaFoldDB" id="A0AAQ3QDV9"/>
<reference evidence="5 6" key="1">
    <citation type="submission" date="2023-10" db="EMBL/GenBank/DDBJ databases">
        <title>Chromosome-scale genome assembly provides insights into flower coloration mechanisms of Canna indica.</title>
        <authorList>
            <person name="Li C."/>
        </authorList>
    </citation>
    <scope>NUCLEOTIDE SEQUENCE [LARGE SCALE GENOMIC DNA]</scope>
    <source>
        <tissue evidence="5">Flower</tissue>
    </source>
</reference>
<feature type="region of interest" description="Disordered" evidence="4">
    <location>
        <begin position="1034"/>
        <end position="1060"/>
    </location>
</feature>
<feature type="region of interest" description="Disordered" evidence="4">
    <location>
        <begin position="954"/>
        <end position="977"/>
    </location>
</feature>
<feature type="region of interest" description="Disordered" evidence="4">
    <location>
        <begin position="886"/>
        <end position="928"/>
    </location>
</feature>
<evidence type="ECO:0000256" key="2">
    <source>
        <dbReference type="ARBA" id="ARBA00023054"/>
    </source>
</evidence>
<evidence type="ECO:0000313" key="5">
    <source>
        <dbReference type="EMBL" id="WOL07304.1"/>
    </source>
</evidence>
<keyword evidence="2 3" id="KW-0175">Coiled coil</keyword>
<feature type="compositionally biased region" description="Basic and acidic residues" evidence="4">
    <location>
        <begin position="919"/>
        <end position="928"/>
    </location>
</feature>
<dbReference type="PANTHER" id="PTHR31580">
    <property type="entry name" value="FILAMENT-LIKE PLANT PROTEIN 4"/>
    <property type="match status" value="1"/>
</dbReference>
<feature type="compositionally biased region" description="Polar residues" evidence="4">
    <location>
        <begin position="959"/>
        <end position="968"/>
    </location>
</feature>
<accession>A0AAQ3QDV9</accession>
<dbReference type="InterPro" id="IPR008587">
    <property type="entry name" value="FPP_plant"/>
</dbReference>
<evidence type="ECO:0000256" key="3">
    <source>
        <dbReference type="SAM" id="Coils"/>
    </source>
</evidence>
<name>A0AAQ3QDV9_9LILI</name>
<dbReference type="Pfam" id="PF05911">
    <property type="entry name" value="FPP"/>
    <property type="match status" value="1"/>
</dbReference>
<organism evidence="5 6">
    <name type="scientific">Canna indica</name>
    <name type="common">Indian-shot</name>
    <dbReference type="NCBI Taxonomy" id="4628"/>
    <lineage>
        <taxon>Eukaryota</taxon>
        <taxon>Viridiplantae</taxon>
        <taxon>Streptophyta</taxon>
        <taxon>Embryophyta</taxon>
        <taxon>Tracheophyta</taxon>
        <taxon>Spermatophyta</taxon>
        <taxon>Magnoliopsida</taxon>
        <taxon>Liliopsida</taxon>
        <taxon>Zingiberales</taxon>
        <taxon>Cannaceae</taxon>
        <taxon>Canna</taxon>
    </lineage>
</organism>
<feature type="compositionally biased region" description="Basic residues" evidence="4">
    <location>
        <begin position="1036"/>
        <end position="1046"/>
    </location>
</feature>
<feature type="region of interest" description="Disordered" evidence="4">
    <location>
        <begin position="411"/>
        <end position="437"/>
    </location>
</feature>
<evidence type="ECO:0000313" key="6">
    <source>
        <dbReference type="Proteomes" id="UP001327560"/>
    </source>
</evidence>
<sequence length="1076" mass="121500">MDRRSWPWKKRSSEKAVIITDSSHVTSYSDRNQAEQNADNIIDYVQISMESYTHLTEMEEQVKILNEKLFSAQTEMTTKDNLVKQHAKVAEEAVSGWEKAEAETLALKQQLESITLLKLTAEKHASHLDGALKECMKQIRSVKEESEQRLHDVVFAKTKQWEKVKADLEIKLADFEEELLRASAENAALSRSLQDHSAILLKVSDEKMQADTEIEVLKNNTQSCEQEIKSLKYELHVISKELEIRNEEKNMSIRSADVATKQHLEDVKKISKLEAECQRLRGLVRKKLPGPAALAQMKQEVENLGRNYGDTRFPHSPAKNPGAHHMSAAAPEFASESIYTLQKENEFLTTSLLTIEKETKMLKESLSKRNSELQAARDMCAKQASKLCSLEAQMSILKQQKFLSRPSIGISSDTTLSQNESNPSSLTSTSEDGIYEEGRSSTSWASTLMSECSQFKKEKIAEKFKSADDSNYLELMDDFLEMERLAHLSTGSHGPITISDDVTKTASATLVGDDWKNDTSKRQQLVSEKLENLPCTDQVHSEGLLTNKLDSPLFKLQTRIASTFKLQGQEVDIGKILEDIRCILQDVQNELPQKSVSCVTEEHYSVKSSSDRVISNDDIDETTNIDIYYEQDNISCANGKHALSQELKNAISEIEDFVLFLWKEATELKDRISGNQGLSEKVKQFSSCIKDVLHNEKCLNGFIIFLSEILSEASKMGLKISFDVDECENNIVDCIDKVTLLENRVAQDQGRNDNFSALSTSSSHSPSHPEIEGPLSDNFVQRNTTQKFSFKELEQLRLEKENMQRKLSTCTELLEETKLQLTETEHNLTELESQLATSKRSNSLFETQLKCMAESYNLLELRTKELETEVNMLHVEVQTLNNELQEERHTHQEDLIKSRDIQEQIKNKDKSANGPDADSDSKAKQEKEIADAAEKLAECQENILILGRQLQAMRPPAESSPNNRNTVFNRHFEDSPRPSSYTYNAHGLHKSTLSLCDAEIGSAFVTTNEGDSPLDGYDFQICTSDTEAATLPRSAIHSKHQKRRSSRSSSSTAFPNASEKHGRSFSWFFSKGKGDH</sequence>
<feature type="compositionally biased region" description="Polar residues" evidence="4">
    <location>
        <begin position="411"/>
        <end position="431"/>
    </location>
</feature>
<evidence type="ECO:0008006" key="7">
    <source>
        <dbReference type="Google" id="ProtNLM"/>
    </source>
</evidence>
<feature type="region of interest" description="Disordered" evidence="4">
    <location>
        <begin position="752"/>
        <end position="777"/>
    </location>
</feature>
<evidence type="ECO:0000256" key="1">
    <source>
        <dbReference type="ARBA" id="ARBA00005921"/>
    </source>
</evidence>
<comment type="similarity">
    <text evidence="1">Belongs to the FPP family.</text>
</comment>